<evidence type="ECO:0000313" key="3">
    <source>
        <dbReference type="Proteomes" id="UP001576784"/>
    </source>
</evidence>
<keyword evidence="3" id="KW-1185">Reference proteome</keyword>
<dbReference type="RefSeq" id="WP_413263033.1">
    <property type="nucleotide sequence ID" value="NZ_JBHFNR010000075.1"/>
</dbReference>
<comment type="caution">
    <text evidence="2">The sequence shown here is derived from an EMBL/GenBank/DDBJ whole genome shotgun (WGS) entry which is preliminary data.</text>
</comment>
<sequence>MLKRLKLIFTCLLVLGISLTFSIPAQAGGKKALEFEAASGTIEVAAIYETSFPAQKSLGKSLKISNKLMKKAAGFKGSSMFQSQDGKQTIAFSQWQDLASYQAYTPAPTTTSTSASTPPAPTRTLIFEVVSVQTGINGATPALRGKEAVVQFTQFTAKNPDERSQILSQVQEMIPALLQKQPIPQSVLLLKGVENEQIALLTNWNCSALFPDLGEPVAIEPSSDLVALADNEQHLYNVVNIIPAEVKEED</sequence>
<dbReference type="Proteomes" id="UP001576784">
    <property type="component" value="Unassembled WGS sequence"/>
</dbReference>
<dbReference type="SUPFAM" id="SSF54909">
    <property type="entry name" value="Dimeric alpha+beta barrel"/>
    <property type="match status" value="1"/>
</dbReference>
<name>A0ABV4XNV5_9CYAN</name>
<accession>A0ABV4XNV5</accession>
<keyword evidence="1" id="KW-0732">Signal</keyword>
<feature type="signal peptide" evidence="1">
    <location>
        <begin position="1"/>
        <end position="27"/>
    </location>
</feature>
<dbReference type="Gene3D" id="3.30.70.100">
    <property type="match status" value="1"/>
</dbReference>
<reference evidence="2 3" key="1">
    <citation type="submission" date="2024-09" db="EMBL/GenBank/DDBJ databases">
        <title>Floridaenema gen nov. (Aerosakkonemataceae, Aerosakkonematales ord. nov., Cyanobacteria) from benthic tropical and subtropical fresh waters, with the description of four new species.</title>
        <authorList>
            <person name="Moretto J.A."/>
            <person name="Berthold D.E."/>
            <person name="Lefler F.W."/>
            <person name="Huang I.-S."/>
            <person name="Laughinghouse H. IV."/>
        </authorList>
    </citation>
    <scope>NUCLEOTIDE SEQUENCE [LARGE SCALE GENOMIC DNA]</scope>
    <source>
        <strain evidence="2 3">BLCC-F50</strain>
    </source>
</reference>
<gene>
    <name evidence="2" type="ORF">ACE1CI_10700</name>
</gene>
<evidence type="ECO:0008006" key="4">
    <source>
        <dbReference type="Google" id="ProtNLM"/>
    </source>
</evidence>
<feature type="chain" id="PRO_5045808299" description="ABM domain-containing protein" evidence="1">
    <location>
        <begin position="28"/>
        <end position="250"/>
    </location>
</feature>
<protein>
    <recommendedName>
        <fullName evidence="4">ABM domain-containing protein</fullName>
    </recommendedName>
</protein>
<evidence type="ECO:0000256" key="1">
    <source>
        <dbReference type="SAM" id="SignalP"/>
    </source>
</evidence>
<organism evidence="2 3">
    <name type="scientific">Floridaenema flaviceps BLCC-F50</name>
    <dbReference type="NCBI Taxonomy" id="3153642"/>
    <lineage>
        <taxon>Bacteria</taxon>
        <taxon>Bacillati</taxon>
        <taxon>Cyanobacteriota</taxon>
        <taxon>Cyanophyceae</taxon>
        <taxon>Oscillatoriophycideae</taxon>
        <taxon>Aerosakkonematales</taxon>
        <taxon>Aerosakkonemataceae</taxon>
        <taxon>Floridanema</taxon>
        <taxon>Floridanema flaviceps</taxon>
    </lineage>
</organism>
<evidence type="ECO:0000313" key="2">
    <source>
        <dbReference type="EMBL" id="MFB2893371.1"/>
    </source>
</evidence>
<proteinExistence type="predicted"/>
<dbReference type="InterPro" id="IPR011008">
    <property type="entry name" value="Dimeric_a/b-barrel"/>
</dbReference>
<dbReference type="EMBL" id="JBHFNR010000075">
    <property type="protein sequence ID" value="MFB2893371.1"/>
    <property type="molecule type" value="Genomic_DNA"/>
</dbReference>